<dbReference type="EMBL" id="MLCO01000074">
    <property type="protein sequence ID" value="ONG55269.1"/>
    <property type="molecule type" value="Genomic_DNA"/>
</dbReference>
<name>A0A1V2H3U5_9PROT</name>
<proteinExistence type="predicted"/>
<organism evidence="1 2">
    <name type="scientific">Teichococcus deserti</name>
    <dbReference type="NCBI Taxonomy" id="1817963"/>
    <lineage>
        <taxon>Bacteria</taxon>
        <taxon>Pseudomonadati</taxon>
        <taxon>Pseudomonadota</taxon>
        <taxon>Alphaproteobacteria</taxon>
        <taxon>Acetobacterales</taxon>
        <taxon>Roseomonadaceae</taxon>
        <taxon>Roseomonas</taxon>
    </lineage>
</organism>
<sequence>MSADAAMAFEESSPLANPALLGTHHAILFRKPQATVAQAAAPQSAPSRRIAGGLGAMAPVHMFTANDFDAPAIKAVAPMPEPVHDPLPELLEAARREAFAAGRAEGLAAGLAQGRAEVEAERDTAAVAALRMAASGFTDAARSAAGVAEDAARSIAETALAALCAAMPALGARFGAAEAEAFVEAMLPVLREEPAVTVQVEESLVAPLSARFATMKQVEVVAVAGLTPGDAVLRWHSGEASRRAAAARQAVVAALAACGLVTPDAMAAEARLSPIA</sequence>
<gene>
    <name evidence="1" type="ORF">BKE38_09285</name>
</gene>
<keyword evidence="2" id="KW-1185">Reference proteome</keyword>
<accession>A0A1V2H3U5</accession>
<evidence type="ECO:0000313" key="1">
    <source>
        <dbReference type="EMBL" id="ONG55269.1"/>
    </source>
</evidence>
<dbReference type="AlphaFoldDB" id="A0A1V2H3U5"/>
<evidence type="ECO:0008006" key="3">
    <source>
        <dbReference type="Google" id="ProtNLM"/>
    </source>
</evidence>
<protein>
    <recommendedName>
        <fullName evidence="3">Flagellar assembly protein FliH/Type III secretion system HrpE domain-containing protein</fullName>
    </recommendedName>
</protein>
<dbReference type="RefSeq" id="WP_076957080.1">
    <property type="nucleotide sequence ID" value="NZ_MLCO01000074.1"/>
</dbReference>
<evidence type="ECO:0000313" key="2">
    <source>
        <dbReference type="Proteomes" id="UP000188879"/>
    </source>
</evidence>
<dbReference type="Proteomes" id="UP000188879">
    <property type="component" value="Unassembled WGS sequence"/>
</dbReference>
<reference evidence="1 2" key="1">
    <citation type="submission" date="2016-10" db="EMBL/GenBank/DDBJ databases">
        <title>Draft Genome sequence of Roseomonas sp. strain M3.</title>
        <authorList>
            <person name="Subhash Y."/>
            <person name="Lee S."/>
        </authorList>
    </citation>
    <scope>NUCLEOTIDE SEQUENCE [LARGE SCALE GENOMIC DNA]</scope>
    <source>
        <strain evidence="1 2">M3</strain>
    </source>
</reference>
<comment type="caution">
    <text evidence="1">The sequence shown here is derived from an EMBL/GenBank/DDBJ whole genome shotgun (WGS) entry which is preliminary data.</text>
</comment>